<evidence type="ECO:0000313" key="2">
    <source>
        <dbReference type="EMBL" id="JAD72482.1"/>
    </source>
</evidence>
<reference evidence="2" key="1">
    <citation type="submission" date="2014-09" db="EMBL/GenBank/DDBJ databases">
        <authorList>
            <person name="Magalhaes I.L.F."/>
            <person name="Oliveira U."/>
            <person name="Santos F.R."/>
            <person name="Vidigal T.H.D.A."/>
            <person name="Brescovit A.D."/>
            <person name="Santos A.J."/>
        </authorList>
    </citation>
    <scope>NUCLEOTIDE SEQUENCE</scope>
    <source>
        <tissue evidence="2">Shoot tissue taken approximately 20 cm above the soil surface</tissue>
    </source>
</reference>
<protein>
    <submittedName>
        <fullName evidence="2">Uncharacterized protein</fullName>
    </submittedName>
</protein>
<accession>A0A0A9CLT7</accession>
<sequence length="38" mass="4681">MTCKFWLGWHILWHIQVSVQNDCVSQDWYTCYNAMPLY</sequence>
<dbReference type="AlphaFoldDB" id="A0A0A9CLT7"/>
<feature type="signal peptide" evidence="1">
    <location>
        <begin position="1"/>
        <end position="21"/>
    </location>
</feature>
<evidence type="ECO:0000256" key="1">
    <source>
        <dbReference type="SAM" id="SignalP"/>
    </source>
</evidence>
<organism evidence="2">
    <name type="scientific">Arundo donax</name>
    <name type="common">Giant reed</name>
    <name type="synonym">Donax arundinaceus</name>
    <dbReference type="NCBI Taxonomy" id="35708"/>
    <lineage>
        <taxon>Eukaryota</taxon>
        <taxon>Viridiplantae</taxon>
        <taxon>Streptophyta</taxon>
        <taxon>Embryophyta</taxon>
        <taxon>Tracheophyta</taxon>
        <taxon>Spermatophyta</taxon>
        <taxon>Magnoliopsida</taxon>
        <taxon>Liliopsida</taxon>
        <taxon>Poales</taxon>
        <taxon>Poaceae</taxon>
        <taxon>PACMAD clade</taxon>
        <taxon>Arundinoideae</taxon>
        <taxon>Arundineae</taxon>
        <taxon>Arundo</taxon>
    </lineage>
</organism>
<dbReference type="EMBL" id="GBRH01225413">
    <property type="protein sequence ID" value="JAD72482.1"/>
    <property type="molecule type" value="Transcribed_RNA"/>
</dbReference>
<feature type="chain" id="PRO_5002063405" evidence="1">
    <location>
        <begin position="22"/>
        <end position="38"/>
    </location>
</feature>
<keyword evidence="1" id="KW-0732">Signal</keyword>
<reference evidence="2" key="2">
    <citation type="journal article" date="2015" name="Data Brief">
        <title>Shoot transcriptome of the giant reed, Arundo donax.</title>
        <authorList>
            <person name="Barrero R.A."/>
            <person name="Guerrero F.D."/>
            <person name="Moolhuijzen P."/>
            <person name="Goolsby J.A."/>
            <person name="Tidwell J."/>
            <person name="Bellgard S.E."/>
            <person name="Bellgard M.I."/>
        </authorList>
    </citation>
    <scope>NUCLEOTIDE SEQUENCE</scope>
    <source>
        <tissue evidence="2">Shoot tissue taken approximately 20 cm above the soil surface</tissue>
    </source>
</reference>
<proteinExistence type="predicted"/>
<name>A0A0A9CLT7_ARUDO</name>